<keyword evidence="4 7" id="KW-1133">Transmembrane helix</keyword>
<keyword evidence="3 7" id="KW-0812">Transmembrane</keyword>
<gene>
    <name evidence="9" type="ORF">CKO21_13475</name>
</gene>
<evidence type="ECO:0000256" key="5">
    <source>
        <dbReference type="ARBA" id="ARBA00023136"/>
    </source>
</evidence>
<keyword evidence="2" id="KW-1003">Cell membrane</keyword>
<keyword evidence="5 7" id="KW-0472">Membrane</keyword>
<feature type="transmembrane region" description="Helical" evidence="7">
    <location>
        <begin position="21"/>
        <end position="40"/>
    </location>
</feature>
<dbReference type="InterPro" id="IPR016174">
    <property type="entry name" value="Di-haem_cyt_TM"/>
</dbReference>
<dbReference type="RefSeq" id="WP_081728649.1">
    <property type="nucleotide sequence ID" value="NZ_NRRE01000026.1"/>
</dbReference>
<dbReference type="AlphaFoldDB" id="A0A934QJX8"/>
<evidence type="ECO:0000313" key="10">
    <source>
        <dbReference type="Proteomes" id="UP000778970"/>
    </source>
</evidence>
<evidence type="ECO:0000313" key="9">
    <source>
        <dbReference type="EMBL" id="MBK1698253.1"/>
    </source>
</evidence>
<comment type="caution">
    <text evidence="9">The sequence shown here is derived from an EMBL/GenBank/DDBJ whole genome shotgun (WGS) entry which is preliminary data.</text>
</comment>
<dbReference type="GO" id="GO:0020037">
    <property type="term" value="F:heme binding"/>
    <property type="evidence" value="ECO:0007669"/>
    <property type="project" value="TreeGrafter"/>
</dbReference>
<dbReference type="PANTHER" id="PTHR30485">
    <property type="entry name" value="NI/FE-HYDROGENASE 1 B-TYPE CYTOCHROME SUBUNIT"/>
    <property type="match status" value="1"/>
</dbReference>
<feature type="region of interest" description="Disordered" evidence="6">
    <location>
        <begin position="203"/>
        <end position="223"/>
    </location>
</feature>
<accession>A0A934QJX8</accession>
<evidence type="ECO:0000256" key="1">
    <source>
        <dbReference type="ARBA" id="ARBA00004651"/>
    </source>
</evidence>
<dbReference type="GO" id="GO:0022904">
    <property type="term" value="P:respiratory electron transport chain"/>
    <property type="evidence" value="ECO:0007669"/>
    <property type="project" value="InterPro"/>
</dbReference>
<proteinExistence type="predicted"/>
<protein>
    <recommendedName>
        <fullName evidence="8">Cytochrome b561 bacterial/Ni-hydrogenase domain-containing protein</fullName>
    </recommendedName>
</protein>
<evidence type="ECO:0000256" key="4">
    <source>
        <dbReference type="ARBA" id="ARBA00022989"/>
    </source>
</evidence>
<dbReference type="GO" id="GO:0009055">
    <property type="term" value="F:electron transfer activity"/>
    <property type="evidence" value="ECO:0007669"/>
    <property type="project" value="InterPro"/>
</dbReference>
<reference evidence="9" key="1">
    <citation type="submission" date="2017-08" db="EMBL/GenBank/DDBJ databases">
        <authorList>
            <person name="Imhoff J.F."/>
            <person name="Rahn T."/>
            <person name="Kuenzel S."/>
            <person name="Neulinger S.C."/>
        </authorList>
    </citation>
    <scope>NUCLEOTIDE SEQUENCE</scope>
    <source>
        <strain evidence="9">DSM 9154</strain>
    </source>
</reference>
<feature type="transmembrane region" description="Helical" evidence="7">
    <location>
        <begin position="115"/>
        <end position="139"/>
    </location>
</feature>
<evidence type="ECO:0000259" key="8">
    <source>
        <dbReference type="Pfam" id="PF01292"/>
    </source>
</evidence>
<keyword evidence="10" id="KW-1185">Reference proteome</keyword>
<evidence type="ECO:0000256" key="6">
    <source>
        <dbReference type="SAM" id="MobiDB-lite"/>
    </source>
</evidence>
<evidence type="ECO:0000256" key="2">
    <source>
        <dbReference type="ARBA" id="ARBA00022475"/>
    </source>
</evidence>
<evidence type="ECO:0000256" key="3">
    <source>
        <dbReference type="ARBA" id="ARBA00022692"/>
    </source>
</evidence>
<evidence type="ECO:0000256" key="7">
    <source>
        <dbReference type="SAM" id="Phobius"/>
    </source>
</evidence>
<feature type="domain" description="Cytochrome b561 bacterial/Ni-hydrogenase" evidence="8">
    <location>
        <begin position="8"/>
        <end position="191"/>
    </location>
</feature>
<organism evidence="9 10">
    <name type="scientific">Rhodovibrio salinarum</name>
    <dbReference type="NCBI Taxonomy" id="1087"/>
    <lineage>
        <taxon>Bacteria</taxon>
        <taxon>Pseudomonadati</taxon>
        <taxon>Pseudomonadota</taxon>
        <taxon>Alphaproteobacteria</taxon>
        <taxon>Rhodospirillales</taxon>
        <taxon>Rhodovibrionaceae</taxon>
        <taxon>Rhodovibrio</taxon>
    </lineage>
</organism>
<dbReference type="EMBL" id="NRRE01000026">
    <property type="protein sequence ID" value="MBK1698253.1"/>
    <property type="molecule type" value="Genomic_DNA"/>
</dbReference>
<dbReference type="GO" id="GO:0005886">
    <property type="term" value="C:plasma membrane"/>
    <property type="evidence" value="ECO:0007669"/>
    <property type="project" value="UniProtKB-SubCell"/>
</dbReference>
<dbReference type="InterPro" id="IPR011577">
    <property type="entry name" value="Cyt_b561_bac/Ni-Hgenase"/>
</dbReference>
<dbReference type="SUPFAM" id="SSF81342">
    <property type="entry name" value="Transmembrane di-heme cytochromes"/>
    <property type="match status" value="1"/>
</dbReference>
<dbReference type="PANTHER" id="PTHR30485:SF1">
    <property type="entry name" value="CYTOCHROME YDHU-RELATED"/>
    <property type="match status" value="1"/>
</dbReference>
<dbReference type="InterPro" id="IPR051542">
    <property type="entry name" value="Hydrogenase_cytochrome"/>
</dbReference>
<reference evidence="9" key="2">
    <citation type="journal article" date="2020" name="Microorganisms">
        <title>Osmotic Adaptation and Compatible Solute Biosynthesis of Phototrophic Bacteria as Revealed from Genome Analyses.</title>
        <authorList>
            <person name="Imhoff J.F."/>
            <person name="Rahn T."/>
            <person name="Kunzel S."/>
            <person name="Keller A."/>
            <person name="Neulinger S.C."/>
        </authorList>
    </citation>
    <scope>NUCLEOTIDE SEQUENCE</scope>
    <source>
        <strain evidence="9">DSM 9154</strain>
    </source>
</reference>
<feature type="transmembrane region" description="Helical" evidence="7">
    <location>
        <begin position="46"/>
        <end position="66"/>
    </location>
</feature>
<dbReference type="Proteomes" id="UP000778970">
    <property type="component" value="Unassembled WGS sequence"/>
</dbReference>
<name>A0A934QJX8_9PROT</name>
<dbReference type="Pfam" id="PF01292">
    <property type="entry name" value="Ni_hydr_CYTB"/>
    <property type="match status" value="1"/>
</dbReference>
<comment type="subcellular location">
    <subcellularLocation>
        <location evidence="1">Cell membrane</location>
        <topology evidence="1">Multi-pass membrane protein</topology>
    </subcellularLocation>
</comment>
<sequence length="223" mass="25256">MRRRIRLFSPFEIAWHWSQSLLIIGMLATGFELHGTYRVLGYAEAATVHVTCAIALMVVWVFAIFWHVATGEWRQYVPTTDKLWAVLRFYAGGIFRGEPHPFRPSRRRKHNPLQLFAYLTFNAVISPAIWITGLIYLTYNLFGDVLPVPLAPVATVHIATAYATLVFLIGHVYMITTGETVFQHLKAMVTGYEAVETGPNARESCPVCDTESEPSDGRIRTRI</sequence>
<feature type="transmembrane region" description="Helical" evidence="7">
    <location>
        <begin position="151"/>
        <end position="176"/>
    </location>
</feature>
<dbReference type="Gene3D" id="1.20.950.20">
    <property type="entry name" value="Transmembrane di-heme cytochromes, Chain C"/>
    <property type="match status" value="1"/>
</dbReference>